<feature type="non-terminal residue" evidence="1">
    <location>
        <position position="57"/>
    </location>
</feature>
<dbReference type="EMBL" id="BMAW01019942">
    <property type="protein sequence ID" value="GFT65832.1"/>
    <property type="molecule type" value="Genomic_DNA"/>
</dbReference>
<evidence type="ECO:0000313" key="2">
    <source>
        <dbReference type="Proteomes" id="UP000887013"/>
    </source>
</evidence>
<comment type="caution">
    <text evidence="1">The sequence shown here is derived from an EMBL/GenBank/DDBJ whole genome shotgun (WGS) entry which is preliminary data.</text>
</comment>
<organism evidence="1 2">
    <name type="scientific">Nephila pilipes</name>
    <name type="common">Giant wood spider</name>
    <name type="synonym">Nephila maculata</name>
    <dbReference type="NCBI Taxonomy" id="299642"/>
    <lineage>
        <taxon>Eukaryota</taxon>
        <taxon>Metazoa</taxon>
        <taxon>Ecdysozoa</taxon>
        <taxon>Arthropoda</taxon>
        <taxon>Chelicerata</taxon>
        <taxon>Arachnida</taxon>
        <taxon>Araneae</taxon>
        <taxon>Araneomorphae</taxon>
        <taxon>Entelegynae</taxon>
        <taxon>Araneoidea</taxon>
        <taxon>Nephilidae</taxon>
        <taxon>Nephila</taxon>
    </lineage>
</organism>
<accession>A0A8X6U018</accession>
<keyword evidence="2" id="KW-1185">Reference proteome</keyword>
<dbReference type="Proteomes" id="UP000887013">
    <property type="component" value="Unassembled WGS sequence"/>
</dbReference>
<evidence type="ECO:0000313" key="1">
    <source>
        <dbReference type="EMBL" id="GFT65832.1"/>
    </source>
</evidence>
<protein>
    <submittedName>
        <fullName evidence="1">Uncharacterized protein</fullName>
    </submittedName>
</protein>
<name>A0A8X6U018_NEPPI</name>
<dbReference type="AlphaFoldDB" id="A0A8X6U018"/>
<gene>
    <name evidence="1" type="ORF">NPIL_677331</name>
</gene>
<sequence length="57" mass="6191">MIFAPSVTPAVIFSAVSPQSNQVFGQMLCCGPFMKLLDSKNSGFQSPIFNKVHSSRL</sequence>
<reference evidence="1" key="1">
    <citation type="submission" date="2020-08" db="EMBL/GenBank/DDBJ databases">
        <title>Multicomponent nature underlies the extraordinary mechanical properties of spider dragline silk.</title>
        <authorList>
            <person name="Kono N."/>
            <person name="Nakamura H."/>
            <person name="Mori M."/>
            <person name="Yoshida Y."/>
            <person name="Ohtoshi R."/>
            <person name="Malay A.D."/>
            <person name="Moran D.A.P."/>
            <person name="Tomita M."/>
            <person name="Numata K."/>
            <person name="Arakawa K."/>
        </authorList>
    </citation>
    <scope>NUCLEOTIDE SEQUENCE</scope>
</reference>
<proteinExistence type="predicted"/>